<accession>A0A1L7XNZ2</accession>
<organism evidence="11 12">
    <name type="scientific">Phialocephala subalpina</name>
    <dbReference type="NCBI Taxonomy" id="576137"/>
    <lineage>
        <taxon>Eukaryota</taxon>
        <taxon>Fungi</taxon>
        <taxon>Dikarya</taxon>
        <taxon>Ascomycota</taxon>
        <taxon>Pezizomycotina</taxon>
        <taxon>Leotiomycetes</taxon>
        <taxon>Helotiales</taxon>
        <taxon>Mollisiaceae</taxon>
        <taxon>Phialocephala</taxon>
        <taxon>Phialocephala fortinii species complex</taxon>
    </lineage>
</organism>
<reference evidence="11 12" key="1">
    <citation type="submission" date="2016-03" db="EMBL/GenBank/DDBJ databases">
        <authorList>
            <person name="Ploux O."/>
        </authorList>
    </citation>
    <scope>NUCLEOTIDE SEQUENCE [LARGE SCALE GENOMIC DNA]</scope>
    <source>
        <strain evidence="11 12">UAMH 11012</strain>
    </source>
</reference>
<keyword evidence="6" id="KW-0804">Transcription</keyword>
<evidence type="ECO:0000256" key="2">
    <source>
        <dbReference type="ARBA" id="ARBA00022723"/>
    </source>
</evidence>
<feature type="compositionally biased region" description="Polar residues" evidence="9">
    <location>
        <begin position="342"/>
        <end position="355"/>
    </location>
</feature>
<evidence type="ECO:0000256" key="9">
    <source>
        <dbReference type="SAM" id="MobiDB-lite"/>
    </source>
</evidence>
<feature type="compositionally biased region" description="Basic and acidic residues" evidence="9">
    <location>
        <begin position="477"/>
        <end position="488"/>
    </location>
</feature>
<dbReference type="InterPro" id="IPR013087">
    <property type="entry name" value="Znf_C2H2_type"/>
</dbReference>
<dbReference type="SMART" id="SM00355">
    <property type="entry name" value="ZnF_C2H2"/>
    <property type="match status" value="4"/>
</dbReference>
<dbReference type="GO" id="GO:0005634">
    <property type="term" value="C:nucleus"/>
    <property type="evidence" value="ECO:0007669"/>
    <property type="project" value="UniProtKB-SubCell"/>
</dbReference>
<feature type="compositionally biased region" description="Polar residues" evidence="9">
    <location>
        <begin position="323"/>
        <end position="335"/>
    </location>
</feature>
<keyword evidence="2" id="KW-0479">Metal-binding</keyword>
<dbReference type="PROSITE" id="PS00028">
    <property type="entry name" value="ZINC_FINGER_C2H2_1"/>
    <property type="match status" value="3"/>
</dbReference>
<dbReference type="EMBL" id="FJOG01000039">
    <property type="protein sequence ID" value="CZR66765.1"/>
    <property type="molecule type" value="Genomic_DNA"/>
</dbReference>
<dbReference type="GO" id="GO:0008270">
    <property type="term" value="F:zinc ion binding"/>
    <property type="evidence" value="ECO:0007669"/>
    <property type="project" value="UniProtKB-KW"/>
</dbReference>
<keyword evidence="5" id="KW-0805">Transcription regulation</keyword>
<evidence type="ECO:0000256" key="8">
    <source>
        <dbReference type="PROSITE-ProRule" id="PRU00042"/>
    </source>
</evidence>
<evidence type="ECO:0000256" key="4">
    <source>
        <dbReference type="ARBA" id="ARBA00022833"/>
    </source>
</evidence>
<dbReference type="PANTHER" id="PTHR46179:SF13">
    <property type="entry name" value="C2H2-TYPE DOMAIN-CONTAINING PROTEIN"/>
    <property type="match status" value="1"/>
</dbReference>
<evidence type="ECO:0000256" key="6">
    <source>
        <dbReference type="ARBA" id="ARBA00023163"/>
    </source>
</evidence>
<keyword evidence="12" id="KW-1185">Reference proteome</keyword>
<evidence type="ECO:0000256" key="5">
    <source>
        <dbReference type="ARBA" id="ARBA00023015"/>
    </source>
</evidence>
<comment type="subcellular location">
    <subcellularLocation>
        <location evidence="1">Nucleus</location>
    </subcellularLocation>
</comment>
<dbReference type="OrthoDB" id="7852576at2759"/>
<evidence type="ECO:0000259" key="10">
    <source>
        <dbReference type="PROSITE" id="PS50157"/>
    </source>
</evidence>
<name>A0A1L7XNZ2_9HELO</name>
<feature type="region of interest" description="Disordered" evidence="9">
    <location>
        <begin position="471"/>
        <end position="501"/>
    </location>
</feature>
<evidence type="ECO:0000256" key="3">
    <source>
        <dbReference type="ARBA" id="ARBA00022771"/>
    </source>
</evidence>
<dbReference type="AlphaFoldDB" id="A0A1L7XNZ2"/>
<dbReference type="GO" id="GO:0006357">
    <property type="term" value="P:regulation of transcription by RNA polymerase II"/>
    <property type="evidence" value="ECO:0007669"/>
    <property type="project" value="TreeGrafter"/>
</dbReference>
<feature type="region of interest" description="Disordered" evidence="9">
    <location>
        <begin position="323"/>
        <end position="393"/>
    </location>
</feature>
<feature type="region of interest" description="Disordered" evidence="9">
    <location>
        <begin position="592"/>
        <end position="626"/>
    </location>
</feature>
<keyword evidence="3 8" id="KW-0863">Zinc-finger</keyword>
<keyword evidence="7" id="KW-0539">Nucleus</keyword>
<protein>
    <recommendedName>
        <fullName evidence="10">C2H2-type domain-containing protein</fullName>
    </recommendedName>
</protein>
<proteinExistence type="predicted"/>
<evidence type="ECO:0000256" key="1">
    <source>
        <dbReference type="ARBA" id="ARBA00004123"/>
    </source>
</evidence>
<keyword evidence="4" id="KW-0862">Zinc</keyword>
<dbReference type="Proteomes" id="UP000184330">
    <property type="component" value="Unassembled WGS sequence"/>
</dbReference>
<dbReference type="PROSITE" id="PS50157">
    <property type="entry name" value="ZINC_FINGER_C2H2_2"/>
    <property type="match status" value="2"/>
</dbReference>
<sequence length="724" mass="80026">MTYRKNNKPTGNANADVAPKKTIAEARWAAPQVTRYVAYRKNNKPTGNANADVAPKKTIAEARWAAPQVTRYGLGRTKSQDNFVCANGACTNTFSNLKDLDAHVVQVHNGTSSVGEDKEQNEVQLATVDQDYEEETTLRADLAYVTYCQQLSPEERERLLDAYAMLDLPSQEEWITAYPGPLDYNRQDEIWFVIAWLTSADKGKVNETIADKTGRNETTNEGGEWEYFRCDVDFGGKAFPSLVDLNKHIVTDHPHINGENFAWSFSSTIPKSIINVCPFQPCTESFATKEELNAHHKAHRNALIKAMAAKRLFTLEKLDQHPTTITQHPVTSSSEMQRDQPCDTSSAEVTEQQTEVQRDQSCDNSGSALATRLDLDVHNNRDNTTASNHKDTFHSTAATSLDLDVNKNRDQLLDTKPKDTPQIDNYACQIGSCKKVYATRNERVAHIKADHQNCLHKWPTSCATAQIPSKTTNAANDNRESVHLDASKNGDNGTAGEEDIKGGEGDVVVVIVERTEGMNIVEGASNVGTDTAAPGIGDATNWAVKESAKLTGGTEVKEGTKTKQSTKAMQNVKVVEVIDSEEMKDYEAIDGSKAARGKKTSRDKGTTTDKKVKGGKRLAGDDAEETSKAPKIVKVKKLADGEEVEFLDPEEGIIQRAPEDDFMDRMRKIYLEKKIPELKAKLAALKRNGAPLEEYFECQREILKAKNDFHDINTPTSCARGLSP</sequence>
<gene>
    <name evidence="11" type="ORF">PAC_16666</name>
</gene>
<feature type="domain" description="C2H2-type" evidence="10">
    <location>
        <begin position="275"/>
        <end position="299"/>
    </location>
</feature>
<evidence type="ECO:0000313" key="12">
    <source>
        <dbReference type="Proteomes" id="UP000184330"/>
    </source>
</evidence>
<dbReference type="PANTHER" id="PTHR46179">
    <property type="entry name" value="ZINC FINGER PROTEIN"/>
    <property type="match status" value="1"/>
</dbReference>
<evidence type="ECO:0000256" key="7">
    <source>
        <dbReference type="ARBA" id="ARBA00023242"/>
    </source>
</evidence>
<feature type="compositionally biased region" description="Basic and acidic residues" evidence="9">
    <location>
        <begin position="600"/>
        <end position="612"/>
    </location>
</feature>
<feature type="domain" description="C2H2-type" evidence="10">
    <location>
        <begin position="83"/>
        <end position="113"/>
    </location>
</feature>
<dbReference type="InterPro" id="IPR051061">
    <property type="entry name" value="Zinc_finger_trans_reg"/>
</dbReference>
<evidence type="ECO:0000313" key="11">
    <source>
        <dbReference type="EMBL" id="CZR66765.1"/>
    </source>
</evidence>